<feature type="transmembrane region" description="Helical" evidence="1">
    <location>
        <begin position="119"/>
        <end position="142"/>
    </location>
</feature>
<keyword evidence="1" id="KW-0812">Transmembrane</keyword>
<keyword evidence="1" id="KW-1133">Transmembrane helix</keyword>
<keyword evidence="1" id="KW-0472">Membrane</keyword>
<sequence length="246" mass="26435">MCRRDLYLFKSLLERIESLEQRVAAQGALLAEGGQQLEEVASGSPFHVEPPPEEEEIPVLPNTREWLSRWLLPLVLLLAAHGLITVVYDLNTLYLRVVSLLIPLPFGLLMTAGACRSSLIQACAVVSLALLAVLGMSGVTAWVDGTPLLPHGAREWREFIEYAASIGLSYTTGMLIGGMAHQRKRAAAFREAGMAVALARLVKSGGEHTEQFQAAVKKFNELGGALTAAATTVLSVYTGLKGVIGN</sequence>
<feature type="transmembrane region" description="Helical" evidence="1">
    <location>
        <begin position="162"/>
        <end position="180"/>
    </location>
</feature>
<reference evidence="2 3" key="1">
    <citation type="submission" date="2020-10" db="EMBL/GenBank/DDBJ databases">
        <title>Connecting structure to function with the recovery of over 1000 high-quality activated sludge metagenome-assembled genomes encoding full-length rRNA genes using long-read sequencing.</title>
        <authorList>
            <person name="Singleton C.M."/>
            <person name="Petriglieri F."/>
            <person name="Kristensen J.M."/>
            <person name="Kirkegaard R.H."/>
            <person name="Michaelsen T.Y."/>
            <person name="Andersen M.H."/>
            <person name="Karst S.M."/>
            <person name="Dueholm M.S."/>
            <person name="Nielsen P.H."/>
            <person name="Albertsen M."/>
        </authorList>
    </citation>
    <scope>NUCLEOTIDE SEQUENCE [LARGE SCALE GENOMIC DNA]</scope>
    <source>
        <strain evidence="2">EsbW_18-Q3-R4-48_BATAC.285</strain>
    </source>
</reference>
<organism evidence="2 3">
    <name type="scientific">Candidatus Accumulibacter proximus</name>
    <dbReference type="NCBI Taxonomy" id="2954385"/>
    <lineage>
        <taxon>Bacteria</taxon>
        <taxon>Pseudomonadati</taxon>
        <taxon>Pseudomonadota</taxon>
        <taxon>Betaproteobacteria</taxon>
        <taxon>Candidatus Accumulibacter</taxon>
    </lineage>
</organism>
<evidence type="ECO:0000313" key="3">
    <source>
        <dbReference type="Proteomes" id="UP000697998"/>
    </source>
</evidence>
<evidence type="ECO:0000256" key="1">
    <source>
        <dbReference type="SAM" id="Phobius"/>
    </source>
</evidence>
<dbReference type="AlphaFoldDB" id="A0A935UGJ9"/>
<dbReference type="EMBL" id="JADJMH010000005">
    <property type="protein sequence ID" value="MBK7674528.1"/>
    <property type="molecule type" value="Genomic_DNA"/>
</dbReference>
<name>A0A935UGJ9_9PROT</name>
<feature type="transmembrane region" description="Helical" evidence="1">
    <location>
        <begin position="94"/>
        <end position="112"/>
    </location>
</feature>
<comment type="caution">
    <text evidence="2">The sequence shown here is derived from an EMBL/GenBank/DDBJ whole genome shotgun (WGS) entry which is preliminary data.</text>
</comment>
<proteinExistence type="predicted"/>
<evidence type="ECO:0000313" key="2">
    <source>
        <dbReference type="EMBL" id="MBK7674528.1"/>
    </source>
</evidence>
<feature type="transmembrane region" description="Helical" evidence="1">
    <location>
        <begin position="70"/>
        <end position="88"/>
    </location>
</feature>
<protein>
    <submittedName>
        <fullName evidence="2">Uncharacterized protein</fullName>
    </submittedName>
</protein>
<gene>
    <name evidence="2" type="ORF">IPJ27_06990</name>
</gene>
<accession>A0A935UGJ9</accession>
<dbReference type="Proteomes" id="UP000697998">
    <property type="component" value="Unassembled WGS sequence"/>
</dbReference>